<name>A0A7D3QUG3_9VIRU</name>
<evidence type="ECO:0000313" key="2">
    <source>
        <dbReference type="Proteomes" id="UP001162001"/>
    </source>
</evidence>
<proteinExistence type="predicted"/>
<gene>
    <name evidence="1" type="ORF">Fadolivirus_1_647</name>
</gene>
<sequence length="157" mass="18201">MESDIKFTSDINLDGTHFLGYLYVNESYLNMFSYKSNGESILLFDSMSQYKYDPASFEHISFEELVARLNNLSDQNIFSQGDGYKLSFELLGTYKNKPFTLYDYKGDNCVHIGGNDCLDVGGLKNELIKLINTTNPKDYTAKYHYDNFHGKEYFYKN</sequence>
<reference evidence="1 2" key="1">
    <citation type="submission" date="2020-04" db="EMBL/GenBank/DDBJ databases">
        <title>Advantages and limits of metagenomic assembly and binning of a giant virus.</title>
        <authorList>
            <person name="Schulz F."/>
            <person name="Andreani J."/>
            <person name="Francis R."/>
            <person name="Boudjemaa H."/>
            <person name="Bou Khalil J.Y."/>
            <person name="Lee J."/>
            <person name="La Scola B."/>
            <person name="Woyke T."/>
        </authorList>
    </citation>
    <scope>NUCLEOTIDE SEQUENCE [LARGE SCALE GENOMIC DNA]</scope>
    <source>
        <strain evidence="1 2">FV1/VV64</strain>
    </source>
</reference>
<evidence type="ECO:0000313" key="1">
    <source>
        <dbReference type="EMBL" id="QKF94105.1"/>
    </source>
</evidence>
<organism evidence="1 2">
    <name type="scientific">Fadolivirus FV1/VV64</name>
    <dbReference type="NCBI Taxonomy" id="3070911"/>
    <lineage>
        <taxon>Viruses</taxon>
        <taxon>Varidnaviria</taxon>
        <taxon>Bamfordvirae</taxon>
        <taxon>Nucleocytoviricota</taxon>
        <taxon>Megaviricetes</taxon>
        <taxon>Imitervirales</taxon>
        <taxon>Mimiviridae</taxon>
        <taxon>Klosneuvirinae</taxon>
        <taxon>Fadolivirus</taxon>
        <taxon>Fadolivirus algeromassiliense</taxon>
    </lineage>
</organism>
<dbReference type="EMBL" id="MT418680">
    <property type="protein sequence ID" value="QKF94105.1"/>
    <property type="molecule type" value="Genomic_DNA"/>
</dbReference>
<protein>
    <submittedName>
        <fullName evidence="1">Uncharacterized protein</fullName>
    </submittedName>
</protein>
<keyword evidence="2" id="KW-1185">Reference proteome</keyword>
<dbReference type="Proteomes" id="UP001162001">
    <property type="component" value="Segment"/>
</dbReference>
<accession>A0A7D3QUG3</accession>